<accession>A0ACB5TEI9</accession>
<evidence type="ECO:0000313" key="2">
    <source>
        <dbReference type="Proteomes" id="UP001165064"/>
    </source>
</evidence>
<proteinExistence type="predicted"/>
<keyword evidence="2" id="KW-1185">Reference proteome</keyword>
<organism evidence="1 2">
    <name type="scientific">Ambrosiozyma monospora</name>
    <name type="common">Yeast</name>
    <name type="synonym">Endomycopsis monosporus</name>
    <dbReference type="NCBI Taxonomy" id="43982"/>
    <lineage>
        <taxon>Eukaryota</taxon>
        <taxon>Fungi</taxon>
        <taxon>Dikarya</taxon>
        <taxon>Ascomycota</taxon>
        <taxon>Saccharomycotina</taxon>
        <taxon>Pichiomycetes</taxon>
        <taxon>Pichiales</taxon>
        <taxon>Pichiaceae</taxon>
        <taxon>Ambrosiozyma</taxon>
    </lineage>
</organism>
<dbReference type="EMBL" id="BSXS01007074">
    <property type="protein sequence ID" value="GME87193.1"/>
    <property type="molecule type" value="Genomic_DNA"/>
</dbReference>
<sequence>MSSSVTEEIKKLTDGVPAAHPASGALSSPSITAVEDRTTTDTNVRYAAYASRFRTILAASHRYFAYTSDVGESFRPVAHPFMVKFAYDKKVASYAPGLKPWDSKKPEADPALAANYTGMDWRVLGVKRALFQSIASMGLPAFTIHSAVRYSSVFFKKSSNHLLKSYGPVAVGLAVVPLLPYLFDEPVERAIDYIFDRGYSFYKAREQKLE</sequence>
<dbReference type="Proteomes" id="UP001165064">
    <property type="component" value="Unassembled WGS sequence"/>
</dbReference>
<protein>
    <submittedName>
        <fullName evidence="1">Unnamed protein product</fullName>
    </submittedName>
</protein>
<comment type="caution">
    <text evidence="1">The sequence shown here is derived from an EMBL/GenBank/DDBJ whole genome shotgun (WGS) entry which is preliminary data.</text>
</comment>
<name>A0ACB5TEI9_AMBMO</name>
<reference evidence="1" key="1">
    <citation type="submission" date="2023-04" db="EMBL/GenBank/DDBJ databases">
        <title>Ambrosiozyma monospora NBRC 10751.</title>
        <authorList>
            <person name="Ichikawa N."/>
            <person name="Sato H."/>
            <person name="Tonouchi N."/>
        </authorList>
    </citation>
    <scope>NUCLEOTIDE SEQUENCE</scope>
    <source>
        <strain evidence="1">NBRC 10751</strain>
    </source>
</reference>
<gene>
    <name evidence="1" type="ORF">Amon02_000815700</name>
</gene>
<evidence type="ECO:0000313" key="1">
    <source>
        <dbReference type="EMBL" id="GME87193.1"/>
    </source>
</evidence>